<keyword evidence="1" id="KW-1133">Transmembrane helix</keyword>
<dbReference type="PANTHER" id="PTHR21325">
    <property type="entry name" value="PHOSPHOLIPASE B, PLB1"/>
    <property type="match status" value="1"/>
</dbReference>
<name>A0A0R3QMX2_9BILA</name>
<organism evidence="2">
    <name type="scientific">Brugia timori</name>
    <dbReference type="NCBI Taxonomy" id="42155"/>
    <lineage>
        <taxon>Eukaryota</taxon>
        <taxon>Metazoa</taxon>
        <taxon>Ecdysozoa</taxon>
        <taxon>Nematoda</taxon>
        <taxon>Chromadorea</taxon>
        <taxon>Rhabditida</taxon>
        <taxon>Spirurina</taxon>
        <taxon>Spiruromorpha</taxon>
        <taxon>Filarioidea</taxon>
        <taxon>Onchocercidae</taxon>
        <taxon>Brugia</taxon>
    </lineage>
</organism>
<dbReference type="WBParaSite" id="BTMF_0000905701-mRNA-1">
    <property type="protein sequence ID" value="BTMF_0000905701-mRNA-1"/>
    <property type="gene ID" value="BTMF_0000905701"/>
</dbReference>
<dbReference type="InterPro" id="IPR038885">
    <property type="entry name" value="PLB1"/>
</dbReference>
<feature type="transmembrane region" description="Helical" evidence="1">
    <location>
        <begin position="107"/>
        <end position="130"/>
    </location>
</feature>
<keyword evidence="1" id="KW-0812">Transmembrane</keyword>
<protein>
    <submittedName>
        <fullName evidence="2">FZ domain-containing protein</fullName>
    </submittedName>
</protein>
<dbReference type="GO" id="GO:0004620">
    <property type="term" value="F:phospholipase activity"/>
    <property type="evidence" value="ECO:0007669"/>
    <property type="project" value="InterPro"/>
</dbReference>
<evidence type="ECO:0000313" key="2">
    <source>
        <dbReference type="WBParaSite" id="BTMF_0000905701-mRNA-1"/>
    </source>
</evidence>
<proteinExistence type="predicted"/>
<dbReference type="STRING" id="42155.A0A0R3QMX2"/>
<dbReference type="GO" id="GO:0006644">
    <property type="term" value="P:phospholipid metabolic process"/>
    <property type="evidence" value="ECO:0007669"/>
    <property type="project" value="TreeGrafter"/>
</dbReference>
<keyword evidence="1" id="KW-0472">Membrane</keyword>
<evidence type="ECO:0000256" key="1">
    <source>
        <dbReference type="SAM" id="Phobius"/>
    </source>
</evidence>
<dbReference type="AlphaFoldDB" id="A0A0R3QMX2"/>
<dbReference type="PANTHER" id="PTHR21325:SF32">
    <property type="entry name" value="LIPASE_GDSL DOMAIN-CONTAINING PROTEIN"/>
    <property type="match status" value="1"/>
</dbReference>
<reference evidence="2" key="1">
    <citation type="submission" date="2017-02" db="UniProtKB">
        <authorList>
            <consortium name="WormBaseParasite"/>
        </authorList>
    </citation>
    <scope>IDENTIFICATION</scope>
</reference>
<accession>A0A0R3QMX2</accession>
<sequence>LTLPMLTVTSRYPSSLFIPNRPLLSRKGHTYATKWLWNRLMTGPTYNLSLAVLSEDSYYCPSMGCPYFRTPANRQYCRLLRHVDVKNQDEETALGIDRPMRRSREKLYTTAGAVVLISFLTVLLIGTLLYQKIPKFSQQKHKT</sequence>